<sequence>MDTPSRSRWFAFPRMLWLSLLAALVLALPTAWLGFISDDFIHLLILEGFPAPGTPWDLFRFAGGDPAGLQPLLDEGPYPWWTLPELKLTFWRPLSSALAVMDYNLFGRNAVGWHLHSLVWYLGLVALFGALLRRFLPGVIGALALFLFAIDGAHFMVAGWIANRNALVAAVPALFGLWMHLWIAGEQVRPTLVGVGLLGLGSSWQRGARERAVGVPEAWLSEPPCSRSCTWCWRRCFGR</sequence>
<evidence type="ECO:0000313" key="3">
    <source>
        <dbReference type="Proteomes" id="UP001611383"/>
    </source>
</evidence>
<dbReference type="RefSeq" id="WP_395823253.1">
    <property type="nucleotide sequence ID" value="NZ_CP043494.1"/>
</dbReference>
<feature type="transmembrane region" description="Helical" evidence="1">
    <location>
        <begin position="167"/>
        <end position="184"/>
    </location>
</feature>
<feature type="transmembrane region" description="Helical" evidence="1">
    <location>
        <begin position="139"/>
        <end position="161"/>
    </location>
</feature>
<name>A0ABY9WVN6_9BACT</name>
<gene>
    <name evidence="2" type="ORF">F0U60_22905</name>
</gene>
<evidence type="ECO:0008006" key="4">
    <source>
        <dbReference type="Google" id="ProtNLM"/>
    </source>
</evidence>
<feature type="transmembrane region" description="Helical" evidence="1">
    <location>
        <begin position="111"/>
        <end position="132"/>
    </location>
</feature>
<evidence type="ECO:0000256" key="1">
    <source>
        <dbReference type="SAM" id="Phobius"/>
    </source>
</evidence>
<evidence type="ECO:0000313" key="2">
    <source>
        <dbReference type="EMBL" id="WNG46642.1"/>
    </source>
</evidence>
<proteinExistence type="predicted"/>
<protein>
    <recommendedName>
        <fullName evidence="4">Glycosyltransferase RgtA/B/C/D-like domain-containing protein</fullName>
    </recommendedName>
</protein>
<dbReference type="EMBL" id="CP043494">
    <property type="protein sequence ID" value="WNG46642.1"/>
    <property type="molecule type" value="Genomic_DNA"/>
</dbReference>
<dbReference type="Proteomes" id="UP001611383">
    <property type="component" value="Chromosome"/>
</dbReference>
<keyword evidence="1" id="KW-0472">Membrane</keyword>
<organism evidence="2 3">
    <name type="scientific">Archangium minus</name>
    <dbReference type="NCBI Taxonomy" id="83450"/>
    <lineage>
        <taxon>Bacteria</taxon>
        <taxon>Pseudomonadati</taxon>
        <taxon>Myxococcota</taxon>
        <taxon>Myxococcia</taxon>
        <taxon>Myxococcales</taxon>
        <taxon>Cystobacterineae</taxon>
        <taxon>Archangiaceae</taxon>
        <taxon>Archangium</taxon>
    </lineage>
</organism>
<reference evidence="2 3" key="1">
    <citation type="submission" date="2019-08" db="EMBL/GenBank/DDBJ databases">
        <title>Archangium and Cystobacter genomes.</title>
        <authorList>
            <person name="Chen I.-C.K."/>
            <person name="Wielgoss S."/>
        </authorList>
    </citation>
    <scope>NUCLEOTIDE SEQUENCE [LARGE SCALE GENOMIC DNA]</scope>
    <source>
        <strain evidence="2 3">Cbm 6</strain>
    </source>
</reference>
<keyword evidence="1" id="KW-0812">Transmembrane</keyword>
<keyword evidence="1" id="KW-1133">Transmembrane helix</keyword>
<keyword evidence="3" id="KW-1185">Reference proteome</keyword>
<accession>A0ABY9WVN6</accession>